<dbReference type="OrthoDB" id="10498816at2759"/>
<accession>A0A8X6M3G8</accession>
<dbReference type="AlphaFoldDB" id="A0A8X6M3G8"/>
<reference evidence="1" key="1">
    <citation type="submission" date="2020-07" db="EMBL/GenBank/DDBJ databases">
        <title>Multicomponent nature underlies the extraordinary mechanical properties of spider dragline silk.</title>
        <authorList>
            <person name="Kono N."/>
            <person name="Nakamura H."/>
            <person name="Mori M."/>
            <person name="Yoshida Y."/>
            <person name="Ohtoshi R."/>
            <person name="Malay A.D."/>
            <person name="Moran D.A.P."/>
            <person name="Tomita M."/>
            <person name="Numata K."/>
            <person name="Arakawa K."/>
        </authorList>
    </citation>
    <scope>NUCLEOTIDE SEQUENCE</scope>
</reference>
<comment type="caution">
    <text evidence="1">The sequence shown here is derived from an EMBL/GenBank/DDBJ whole genome shotgun (WGS) entry which is preliminary data.</text>
</comment>
<gene>
    <name evidence="1" type="ORF">TNCT_229881</name>
</gene>
<name>A0A8X6M3G8_TRICU</name>
<dbReference type="EMBL" id="BMAO01009409">
    <property type="protein sequence ID" value="GFR30642.1"/>
    <property type="molecule type" value="Genomic_DNA"/>
</dbReference>
<sequence>MSNPRHHLMSHSILNSHDRVNLTIKVSSDQKSTEEIGFGWGKDDETDRKREETYDLMRKSIASLLLLIFFLASSFEST</sequence>
<organism evidence="1 2">
    <name type="scientific">Trichonephila clavata</name>
    <name type="common">Joro spider</name>
    <name type="synonym">Nephila clavata</name>
    <dbReference type="NCBI Taxonomy" id="2740835"/>
    <lineage>
        <taxon>Eukaryota</taxon>
        <taxon>Metazoa</taxon>
        <taxon>Ecdysozoa</taxon>
        <taxon>Arthropoda</taxon>
        <taxon>Chelicerata</taxon>
        <taxon>Arachnida</taxon>
        <taxon>Araneae</taxon>
        <taxon>Araneomorphae</taxon>
        <taxon>Entelegynae</taxon>
        <taxon>Araneoidea</taxon>
        <taxon>Nephilidae</taxon>
        <taxon>Trichonephila</taxon>
    </lineage>
</organism>
<protein>
    <submittedName>
        <fullName evidence="1">Uncharacterized protein</fullName>
    </submittedName>
</protein>
<evidence type="ECO:0000313" key="2">
    <source>
        <dbReference type="Proteomes" id="UP000887116"/>
    </source>
</evidence>
<dbReference type="Proteomes" id="UP000887116">
    <property type="component" value="Unassembled WGS sequence"/>
</dbReference>
<proteinExistence type="predicted"/>
<keyword evidence="2" id="KW-1185">Reference proteome</keyword>
<evidence type="ECO:0000313" key="1">
    <source>
        <dbReference type="EMBL" id="GFR30642.1"/>
    </source>
</evidence>